<gene>
    <name evidence="5" type="ORF">HA48_09555</name>
</gene>
<keyword evidence="3" id="KW-0804">Transcription</keyword>
<evidence type="ECO:0000259" key="4">
    <source>
        <dbReference type="PROSITE" id="PS50932"/>
    </source>
</evidence>
<organism evidence="5 6">
    <name type="scientific">Pantoea wallisii</name>
    <dbReference type="NCBI Taxonomy" id="1076551"/>
    <lineage>
        <taxon>Bacteria</taxon>
        <taxon>Pseudomonadati</taxon>
        <taxon>Pseudomonadota</taxon>
        <taxon>Gammaproteobacteria</taxon>
        <taxon>Enterobacterales</taxon>
        <taxon>Erwiniaceae</taxon>
        <taxon>Pantoea</taxon>
    </lineage>
</organism>
<dbReference type="PRINTS" id="PR00036">
    <property type="entry name" value="HTHLACI"/>
</dbReference>
<dbReference type="CDD" id="cd01392">
    <property type="entry name" value="HTH_LacI"/>
    <property type="match status" value="1"/>
</dbReference>
<feature type="domain" description="HTH lacI-type" evidence="4">
    <location>
        <begin position="5"/>
        <end position="59"/>
    </location>
</feature>
<proteinExistence type="predicted"/>
<dbReference type="Pfam" id="PF13377">
    <property type="entry name" value="Peripla_BP_3"/>
    <property type="match status" value="1"/>
</dbReference>
<dbReference type="SUPFAM" id="SSF53822">
    <property type="entry name" value="Periplasmic binding protein-like I"/>
    <property type="match status" value="1"/>
</dbReference>
<protein>
    <submittedName>
        <fullName evidence="5">LacI family transcriptional regulator</fullName>
    </submittedName>
</protein>
<dbReference type="PANTHER" id="PTHR30146:SF150">
    <property type="entry name" value="ARABINOSE METABOLISM TRANSCRIPTIONAL REPRESSOR"/>
    <property type="match status" value="1"/>
</dbReference>
<evidence type="ECO:0000256" key="2">
    <source>
        <dbReference type="ARBA" id="ARBA00023125"/>
    </source>
</evidence>
<reference evidence="5 6" key="1">
    <citation type="journal article" date="2017" name="Antonie Van Leeuwenhoek">
        <title>Phylogenomic resolution of the bacterial genus Pantoea and its relationship with Erwinia and Tatumella.</title>
        <authorList>
            <person name="Palmer M."/>
            <person name="Steenkamp E.T."/>
            <person name="Coetzee M.P."/>
            <person name="Chan W.Y."/>
            <person name="van Zyl E."/>
            <person name="De Maayer P."/>
            <person name="Coutinho T.A."/>
            <person name="Blom J."/>
            <person name="Smits T.H."/>
            <person name="Duffy B."/>
            <person name="Venter S.N."/>
        </authorList>
    </citation>
    <scope>NUCLEOTIDE SEQUENCE [LARGE SCALE GENOMIC DNA]</scope>
    <source>
        <strain evidence="5 6">LMG 26277</strain>
    </source>
</reference>
<evidence type="ECO:0000256" key="1">
    <source>
        <dbReference type="ARBA" id="ARBA00023015"/>
    </source>
</evidence>
<dbReference type="EMBL" id="MLFS01000021">
    <property type="protein sequence ID" value="ORM73441.1"/>
    <property type="molecule type" value="Genomic_DNA"/>
</dbReference>
<dbReference type="Gene3D" id="1.10.260.40">
    <property type="entry name" value="lambda repressor-like DNA-binding domains"/>
    <property type="match status" value="1"/>
</dbReference>
<keyword evidence="2" id="KW-0238">DNA-binding</keyword>
<dbReference type="InterPro" id="IPR010982">
    <property type="entry name" value="Lambda_DNA-bd_dom_sf"/>
</dbReference>
<dbReference type="PROSITE" id="PS00356">
    <property type="entry name" value="HTH_LACI_1"/>
    <property type="match status" value="1"/>
</dbReference>
<dbReference type="SMART" id="SM00354">
    <property type="entry name" value="HTH_LACI"/>
    <property type="match status" value="1"/>
</dbReference>
<dbReference type="RefSeq" id="WP_128600976.1">
    <property type="nucleotide sequence ID" value="NZ_MLFS01000021.1"/>
</dbReference>
<keyword evidence="6" id="KW-1185">Reference proteome</keyword>
<dbReference type="Pfam" id="PF00356">
    <property type="entry name" value="LacI"/>
    <property type="match status" value="1"/>
</dbReference>
<dbReference type="GO" id="GO:0000976">
    <property type="term" value="F:transcription cis-regulatory region binding"/>
    <property type="evidence" value="ECO:0007669"/>
    <property type="project" value="TreeGrafter"/>
</dbReference>
<sequence length="347" mass="38851">MHKNLTIKDIAVLAGVSITTVSRVLNKHAWVSEKTRARVEKVITEHQFSPNLMARGMISRQSYTLAVIVSDITNPYFVTLVAQIQQICLAIGYKITLYDTQSANRSPVTPDEEIAIFQSIIDSQIDGVIVLGGHSDYVPIPESYLAMLDRLMHKMAVVVVGQPHPDNRWPCVMRDQQHCVALALRHLLARGLREIAFIGGSRKVWVTCERVNHFVTTLQQADITPRHEWICLNNFYPEHGYQAVETLWQLPQRPQALVAINDRVAMGAIRALSDRGIQVPQQVAVISCERFPGSEYFIPRLTNVDHQNTLLGQNIITMMMAQLNGTLAADARRTSPLHPVLIPGESA</sequence>
<dbReference type="PROSITE" id="PS50932">
    <property type="entry name" value="HTH_LACI_2"/>
    <property type="match status" value="1"/>
</dbReference>
<dbReference type="Proteomes" id="UP000193104">
    <property type="component" value="Unassembled WGS sequence"/>
</dbReference>
<dbReference type="AlphaFoldDB" id="A0A1X1DAC5"/>
<dbReference type="SUPFAM" id="SSF47413">
    <property type="entry name" value="lambda repressor-like DNA-binding domains"/>
    <property type="match status" value="1"/>
</dbReference>
<evidence type="ECO:0000256" key="3">
    <source>
        <dbReference type="ARBA" id="ARBA00023163"/>
    </source>
</evidence>
<comment type="caution">
    <text evidence="5">The sequence shown here is derived from an EMBL/GenBank/DDBJ whole genome shotgun (WGS) entry which is preliminary data.</text>
</comment>
<dbReference type="OrthoDB" id="7055227at2"/>
<evidence type="ECO:0000313" key="5">
    <source>
        <dbReference type="EMBL" id="ORM73441.1"/>
    </source>
</evidence>
<dbReference type="InterPro" id="IPR028082">
    <property type="entry name" value="Peripla_BP_I"/>
</dbReference>
<name>A0A1X1DAC5_9GAMM</name>
<dbReference type="InterPro" id="IPR046335">
    <property type="entry name" value="LacI/GalR-like_sensor"/>
</dbReference>
<keyword evidence="1" id="KW-0805">Transcription regulation</keyword>
<dbReference type="GO" id="GO:0003700">
    <property type="term" value="F:DNA-binding transcription factor activity"/>
    <property type="evidence" value="ECO:0007669"/>
    <property type="project" value="TreeGrafter"/>
</dbReference>
<dbReference type="Gene3D" id="3.40.50.2300">
    <property type="match status" value="2"/>
</dbReference>
<evidence type="ECO:0000313" key="6">
    <source>
        <dbReference type="Proteomes" id="UP000193104"/>
    </source>
</evidence>
<dbReference type="STRING" id="1076551.HA48_09555"/>
<dbReference type="InterPro" id="IPR000843">
    <property type="entry name" value="HTH_LacI"/>
</dbReference>
<dbReference type="CDD" id="cd06267">
    <property type="entry name" value="PBP1_LacI_sugar_binding-like"/>
    <property type="match status" value="1"/>
</dbReference>
<accession>A0A1X1DAC5</accession>
<dbReference type="PANTHER" id="PTHR30146">
    <property type="entry name" value="LACI-RELATED TRANSCRIPTIONAL REPRESSOR"/>
    <property type="match status" value="1"/>
</dbReference>